<feature type="non-terminal residue" evidence="1">
    <location>
        <position position="78"/>
    </location>
</feature>
<accession>A0A0B6Y1G5</accession>
<dbReference type="EMBL" id="HACG01002816">
    <property type="protein sequence ID" value="CEK49681.1"/>
    <property type="molecule type" value="Transcribed_RNA"/>
</dbReference>
<proteinExistence type="predicted"/>
<evidence type="ECO:0000313" key="1">
    <source>
        <dbReference type="EMBL" id="CEK49681.1"/>
    </source>
</evidence>
<sequence length="78" mass="9174">SLYFLGDSNMKEMFKLARRDFCTMNSLKELPFPGPMNCSDPQFGIKVFFRAHAHPFNLPHPDHFRKFNKPLSAWLDEI</sequence>
<reference evidence="1" key="1">
    <citation type="submission" date="2014-12" db="EMBL/GenBank/DDBJ databases">
        <title>Insight into the proteome of Arion vulgaris.</title>
        <authorList>
            <person name="Aradska J."/>
            <person name="Bulat T."/>
            <person name="Smidak R."/>
            <person name="Sarate P."/>
            <person name="Gangsoo J."/>
            <person name="Sialana F."/>
            <person name="Bilban M."/>
            <person name="Lubec G."/>
        </authorList>
    </citation>
    <scope>NUCLEOTIDE SEQUENCE</scope>
    <source>
        <tissue evidence="1">Skin</tissue>
    </source>
</reference>
<feature type="non-terminal residue" evidence="1">
    <location>
        <position position="1"/>
    </location>
</feature>
<gene>
    <name evidence="1" type="primary">ORF8508</name>
</gene>
<organism evidence="1">
    <name type="scientific">Arion vulgaris</name>
    <dbReference type="NCBI Taxonomy" id="1028688"/>
    <lineage>
        <taxon>Eukaryota</taxon>
        <taxon>Metazoa</taxon>
        <taxon>Spiralia</taxon>
        <taxon>Lophotrochozoa</taxon>
        <taxon>Mollusca</taxon>
        <taxon>Gastropoda</taxon>
        <taxon>Heterobranchia</taxon>
        <taxon>Euthyneura</taxon>
        <taxon>Panpulmonata</taxon>
        <taxon>Eupulmonata</taxon>
        <taxon>Stylommatophora</taxon>
        <taxon>Helicina</taxon>
        <taxon>Arionoidea</taxon>
        <taxon>Arionidae</taxon>
        <taxon>Arion</taxon>
    </lineage>
</organism>
<protein>
    <submittedName>
        <fullName evidence="1">Uncharacterized protein</fullName>
    </submittedName>
</protein>
<name>A0A0B6Y1G5_9EUPU</name>
<dbReference type="AlphaFoldDB" id="A0A0B6Y1G5"/>